<dbReference type="PANTHER" id="PTHR22767">
    <property type="entry name" value="N-TERMINAL ACETYLTRANSFERASE-RELATED"/>
    <property type="match status" value="1"/>
</dbReference>
<dbReference type="AlphaFoldDB" id="A0A8H3U1I9"/>
<keyword evidence="3" id="KW-1185">Reference proteome</keyword>
<accession>A0A8H3U1I9</accession>
<gene>
    <name evidence="2" type="ORF">NliqN6_6511</name>
</gene>
<dbReference type="EMBL" id="BLZA01000057">
    <property type="protein sequence ID" value="GHJ90109.1"/>
    <property type="molecule type" value="Genomic_DNA"/>
</dbReference>
<protein>
    <submittedName>
        <fullName evidence="2">Uncharacterized protein</fullName>
    </submittedName>
</protein>
<sequence length="902" mass="100799">MEERKLKPIYDELERGRAKNALTEIEKYQKRYPKQANSPIIGALKCVALQRQRRDDEAYQSFLAVVRSNSKAAKSQDAVAVTDEEIPDDVVIDESTLHTLGYALRPMRKIPQLMKLYQNAWRADPANLELGVQVFQNAIRIQDWKAMQQTSIKLIGASQDARTAQWAAMSSYLEACQPETPEKEKSLLLALARTLLERKPSSPFDNADTLLLYTKILREIGGDAIIEALGILTPDRAQKDDEDKANKDACQKWMTDLRLRWERWELVDEVAKGPSEGDWNWEEEYSRASDLISIGDAPITNYKAYLSFVSALMVLLAGERGRQYLQTALQTLNDLSKRFGNQERAPLLARLEINRRLRELQAEVEAPTGEDGDDALLQAYWTDFGHKGSVLDDLGPYVTGQSDFVATLRATLSDEATEYKEFIRQLNAHKLLQSVSPQQKDVEGNRKTAQEQFRQYLSGAKFGQGLPPTDVKPADDFGLLSAQAYIAAWSANHTDLTDLITAIFVLEKVVRDSPANGHARILLLRLYRLISAPSLLPQHVQQLKMRTFQQDTVLHMVTERSSSDYVAGGEKGRAMISKLLLNSKGIYESTDREISEAMVSAFTAGSYSQIPGMLKLSQRFGNSHHRFLGELELVRQSALRDFNELTGEKAVAVENLARDKSRLEDVRDWDLLPDYLGKDGPSLRERTFTGPLTGGSWVTIMTSIWIAILDPEHMNKLEVEDQSQMTEIEKQLVSFAKILLDFVQSCRVGATDGSDKVKQSVQDLITASGNANGAPWMLMHSWSTVLEAFAMIEIALSPYKPVSGKKAKKGQSNNIPPQVGEAVKGILVHSKAALKTLSNSAASLSGEDRDCPAGMLINTLKANGFTELAESSFAKQCETSVRDSRRIGFKEMAKEFKKRADN</sequence>
<dbReference type="GO" id="GO:0031416">
    <property type="term" value="C:NatB complex"/>
    <property type="evidence" value="ECO:0007669"/>
    <property type="project" value="TreeGrafter"/>
</dbReference>
<proteinExistence type="inferred from homology"/>
<dbReference type="Proteomes" id="UP000620104">
    <property type="component" value="Unassembled WGS sequence"/>
</dbReference>
<comment type="caution">
    <text evidence="2">The sequence shown here is derived from an EMBL/GenBank/DDBJ whole genome shotgun (WGS) entry which is preliminary data.</text>
</comment>
<organism evidence="2 3">
    <name type="scientific">Naganishia liquefaciens</name>
    <dbReference type="NCBI Taxonomy" id="104408"/>
    <lineage>
        <taxon>Eukaryota</taxon>
        <taxon>Fungi</taxon>
        <taxon>Dikarya</taxon>
        <taxon>Basidiomycota</taxon>
        <taxon>Agaricomycotina</taxon>
        <taxon>Tremellomycetes</taxon>
        <taxon>Filobasidiales</taxon>
        <taxon>Filobasidiaceae</taxon>
        <taxon>Naganishia</taxon>
    </lineage>
</organism>
<dbReference type="OrthoDB" id="1874341at2759"/>
<dbReference type="PANTHER" id="PTHR22767:SF3">
    <property type="entry name" value="N-ALPHA-ACETYLTRANSFERASE 25, NATB AUXILIARY SUBUNIT"/>
    <property type="match status" value="1"/>
</dbReference>
<dbReference type="Pfam" id="PF09797">
    <property type="entry name" value="NatB_MDM20"/>
    <property type="match status" value="1"/>
</dbReference>
<dbReference type="Gene3D" id="1.25.40.1040">
    <property type="match status" value="1"/>
</dbReference>
<evidence type="ECO:0000313" key="2">
    <source>
        <dbReference type="EMBL" id="GHJ90109.1"/>
    </source>
</evidence>
<reference evidence="2" key="1">
    <citation type="submission" date="2020-07" db="EMBL/GenBank/DDBJ databases">
        <title>Draft Genome Sequence of a Deep-Sea Yeast, Naganishia (Cryptococcus) liquefaciens strain N6.</title>
        <authorList>
            <person name="Han Y.W."/>
            <person name="Kajitani R."/>
            <person name="Morimoto H."/>
            <person name="Parhat M."/>
            <person name="Tsubouchi H."/>
            <person name="Bakenova O."/>
            <person name="Ogata M."/>
            <person name="Argunhan B."/>
            <person name="Aoki R."/>
            <person name="Kajiwara S."/>
            <person name="Itoh T."/>
            <person name="Iwasaki H."/>
        </authorList>
    </citation>
    <scope>NUCLEOTIDE SEQUENCE</scope>
    <source>
        <strain evidence="2">N6</strain>
    </source>
</reference>
<dbReference type="InterPro" id="IPR019183">
    <property type="entry name" value="NAA25_NatB_aux_su"/>
</dbReference>
<name>A0A8H3U1I9_9TREE</name>
<evidence type="ECO:0000256" key="1">
    <source>
        <dbReference type="ARBA" id="ARBA00006298"/>
    </source>
</evidence>
<evidence type="ECO:0000313" key="3">
    <source>
        <dbReference type="Proteomes" id="UP000620104"/>
    </source>
</evidence>
<comment type="similarity">
    <text evidence="1">Belongs to the MDM20/NAA25 family.</text>
</comment>